<dbReference type="InterPro" id="IPR013946">
    <property type="entry name" value="NCA2-like"/>
</dbReference>
<gene>
    <name evidence="7" type="ORF">GJ744_008667</name>
</gene>
<comment type="subcellular location">
    <subcellularLocation>
        <location evidence="1">Mitochondrion membrane</location>
        <topology evidence="1">Multi-pass membrane protein</topology>
    </subcellularLocation>
</comment>
<dbReference type="Proteomes" id="UP000606974">
    <property type="component" value="Unassembled WGS sequence"/>
</dbReference>
<organism evidence="7 8">
    <name type="scientific">Endocarpon pusillum</name>
    <dbReference type="NCBI Taxonomy" id="364733"/>
    <lineage>
        <taxon>Eukaryota</taxon>
        <taxon>Fungi</taxon>
        <taxon>Dikarya</taxon>
        <taxon>Ascomycota</taxon>
        <taxon>Pezizomycotina</taxon>
        <taxon>Eurotiomycetes</taxon>
        <taxon>Chaetothyriomycetidae</taxon>
        <taxon>Verrucariales</taxon>
        <taxon>Verrucariaceae</taxon>
        <taxon>Endocarpon</taxon>
    </lineage>
</organism>
<evidence type="ECO:0000313" key="7">
    <source>
        <dbReference type="EMBL" id="KAF7508790.1"/>
    </source>
</evidence>
<dbReference type="AlphaFoldDB" id="A0A8H7APF5"/>
<evidence type="ECO:0000256" key="6">
    <source>
        <dbReference type="SAM" id="Phobius"/>
    </source>
</evidence>
<dbReference type="GO" id="GO:0005741">
    <property type="term" value="C:mitochondrial outer membrane"/>
    <property type="evidence" value="ECO:0007669"/>
    <property type="project" value="TreeGrafter"/>
</dbReference>
<feature type="transmembrane region" description="Helical" evidence="6">
    <location>
        <begin position="370"/>
        <end position="389"/>
    </location>
</feature>
<evidence type="ECO:0000313" key="8">
    <source>
        <dbReference type="Proteomes" id="UP000606974"/>
    </source>
</evidence>
<keyword evidence="2 6" id="KW-0812">Transmembrane</keyword>
<name>A0A8H7APF5_9EURO</name>
<keyword evidence="5 6" id="KW-0472">Membrane</keyword>
<dbReference type="Pfam" id="PF08637">
    <property type="entry name" value="NCA2"/>
    <property type="match status" value="1"/>
</dbReference>
<proteinExistence type="predicted"/>
<sequence>MSLVQDQIRRLDIQVDRFQLAGGRDIAALVASAENITEASQRDVSYRLNTLKAVSRALSTNTSSPLHRRRKVKELLTQARHGDAVESTSSGIASQEADLEWLVVAKAAVQVYGMILTTLLEQTIPLSDDMWYWDKVLGSYVNTAIYTIQTAPLRLWAQAKDIYADAKEKYRSRRGLQASSEEASQTISEGWRQFYGLVQESVKDRSLHQARTRILSPFALRRTEARKKQNGLQRLREMNSTGIGLLIDEGLSFSVPDDYSMGLKAEESPKLTQDEWRSIVAKSISLMESILRNVNTLDSGVAEFEEGVFTSVEEDPEIASTSSESNGALMRAGQLIDRLLVILNEHLPGQEQRSSALTRDYARPNRFIRYWPVGMFLIVFGSTILRFLANRRAIIQTWIQEFGVTVVDFWGNWIIDPVKKLIGTIRHDEGSEVAIMSKDSLKADRESLERMVVDFAVDHPDETGRIYTELEIETIRTKVKEGDLTPVLKAYERDLRRPFVGTVRGDLVRALLIQVQKTKVDVEIAIGGIDSLLKSQELVFGLVGLTPGLLISFAAFSWLGGVFGNRKGLRQNRKQGETIRVLRNIDRVLATSLPTENGMLSYKDHGLLLCEVHVLRQRAAAVLPSDIHREFLEDLSDLLDIRYGVQRQMKVVERIQWAYAKWLR</sequence>
<evidence type="ECO:0000256" key="1">
    <source>
        <dbReference type="ARBA" id="ARBA00004225"/>
    </source>
</evidence>
<reference evidence="7" key="1">
    <citation type="submission" date="2020-02" db="EMBL/GenBank/DDBJ databases">
        <authorList>
            <person name="Palmer J.M."/>
        </authorList>
    </citation>
    <scope>NUCLEOTIDE SEQUENCE</scope>
    <source>
        <strain evidence="7">EPUS1.4</strain>
        <tissue evidence="7">Thallus</tissue>
    </source>
</reference>
<keyword evidence="3 6" id="KW-1133">Transmembrane helix</keyword>
<evidence type="ECO:0000256" key="4">
    <source>
        <dbReference type="ARBA" id="ARBA00023128"/>
    </source>
</evidence>
<evidence type="ECO:0008006" key="9">
    <source>
        <dbReference type="Google" id="ProtNLM"/>
    </source>
</evidence>
<dbReference type="OrthoDB" id="413313at2759"/>
<accession>A0A8H7APF5</accession>
<dbReference type="PANTHER" id="PTHR28234">
    <property type="entry name" value="NUCLEAR CONTROL OF ATPASE PROTEIN 2"/>
    <property type="match status" value="1"/>
</dbReference>
<protein>
    <recommendedName>
        <fullName evidence="9">Nuclear control of ATPase protein 2</fullName>
    </recommendedName>
</protein>
<evidence type="ECO:0000256" key="2">
    <source>
        <dbReference type="ARBA" id="ARBA00022692"/>
    </source>
</evidence>
<keyword evidence="4" id="KW-0496">Mitochondrion</keyword>
<evidence type="ECO:0000256" key="5">
    <source>
        <dbReference type="ARBA" id="ARBA00023136"/>
    </source>
</evidence>
<feature type="transmembrane region" description="Helical" evidence="6">
    <location>
        <begin position="538"/>
        <end position="563"/>
    </location>
</feature>
<comment type="caution">
    <text evidence="7">The sequence shown here is derived from an EMBL/GenBank/DDBJ whole genome shotgun (WGS) entry which is preliminary data.</text>
</comment>
<dbReference type="PANTHER" id="PTHR28234:SF1">
    <property type="entry name" value="NUCLEAR CONTROL OF ATPASE PROTEIN 2"/>
    <property type="match status" value="1"/>
</dbReference>
<dbReference type="EMBL" id="JAACFV010000049">
    <property type="protein sequence ID" value="KAF7508790.1"/>
    <property type="molecule type" value="Genomic_DNA"/>
</dbReference>
<evidence type="ECO:0000256" key="3">
    <source>
        <dbReference type="ARBA" id="ARBA00022989"/>
    </source>
</evidence>
<keyword evidence="8" id="KW-1185">Reference proteome</keyword>